<accession>A0A4Q7U3M4</accession>
<keyword evidence="2" id="KW-1185">Reference proteome</keyword>
<dbReference type="RefSeq" id="WP_130453126.1">
    <property type="nucleotide sequence ID" value="NZ_QYAG01000001.1"/>
</dbReference>
<comment type="caution">
    <text evidence="1">The sequence shown here is derived from an EMBL/GenBank/DDBJ whole genome shotgun (WGS) entry which is preliminary data.</text>
</comment>
<dbReference type="EMBL" id="SHKI01000003">
    <property type="protein sequence ID" value="RZT66782.1"/>
    <property type="molecule type" value="Genomic_DNA"/>
</dbReference>
<sequence length="63" mass="7245">MSKITEDLQRKIDVFDAWLKGGDPTAMNRRVEETREVLAHVVVAIQELDARLDRFEAAHPIKD</sequence>
<proteinExistence type="predicted"/>
<evidence type="ECO:0000313" key="1">
    <source>
        <dbReference type="EMBL" id="RZT66782.1"/>
    </source>
</evidence>
<organism evidence="1 2">
    <name type="scientific">Leucobacter luti</name>
    <dbReference type="NCBI Taxonomy" id="340320"/>
    <lineage>
        <taxon>Bacteria</taxon>
        <taxon>Bacillati</taxon>
        <taxon>Actinomycetota</taxon>
        <taxon>Actinomycetes</taxon>
        <taxon>Micrococcales</taxon>
        <taxon>Microbacteriaceae</taxon>
        <taxon>Leucobacter</taxon>
    </lineage>
</organism>
<protein>
    <submittedName>
        <fullName evidence="1">Uncharacterized protein</fullName>
    </submittedName>
</protein>
<evidence type="ECO:0000313" key="2">
    <source>
        <dbReference type="Proteomes" id="UP000291832"/>
    </source>
</evidence>
<name>A0A4Q7U3M4_9MICO</name>
<dbReference type="Proteomes" id="UP000291832">
    <property type="component" value="Unassembled WGS sequence"/>
</dbReference>
<reference evidence="1 2" key="1">
    <citation type="journal article" date="2015" name="Stand. Genomic Sci.">
        <title>Genomic Encyclopedia of Bacterial and Archaeal Type Strains, Phase III: the genomes of soil and plant-associated and newly described type strains.</title>
        <authorList>
            <person name="Whitman W.B."/>
            <person name="Woyke T."/>
            <person name="Klenk H.P."/>
            <person name="Zhou Y."/>
            <person name="Lilburn T.G."/>
            <person name="Beck B.J."/>
            <person name="De Vos P."/>
            <person name="Vandamme P."/>
            <person name="Eisen J.A."/>
            <person name="Garrity G."/>
            <person name="Hugenholtz P."/>
            <person name="Kyrpides N.C."/>
        </authorList>
    </citation>
    <scope>NUCLEOTIDE SEQUENCE [LARGE SCALE GENOMIC DNA]</scope>
    <source>
        <strain evidence="1 2">RF6</strain>
    </source>
</reference>
<gene>
    <name evidence="1" type="ORF">EV139_0909</name>
</gene>
<dbReference type="AlphaFoldDB" id="A0A4Q7U3M4"/>